<keyword evidence="1" id="KW-1133">Transmembrane helix</keyword>
<name>B2ZY21_9CAUD</name>
<organism evidence="2 3">
    <name type="scientific">Ralstonia phage phiRSL1</name>
    <dbReference type="NCBI Taxonomy" id="1980924"/>
    <lineage>
        <taxon>Viruses</taxon>
        <taxon>Duplodnaviria</taxon>
        <taxon>Heunggongvirae</taxon>
        <taxon>Uroviricota</taxon>
        <taxon>Caudoviricetes</taxon>
        <taxon>Mieseafarmvirus</taxon>
        <taxon>Mieseafarmvirus RSL1</taxon>
    </lineage>
</organism>
<sequence>MNDFGSWLWELLRSLKWSDLPLLVACITGLWLLYRLQMARDSYDLRWLILDSKTRQPSIHKLGQLTALVVSTWAFVYQTNHNQLTDWLFIGYCGVWASSTLINSRISKDRLPNVNDGTAPSDGDPQAKDH</sequence>
<keyword evidence="1" id="KW-0472">Membrane</keyword>
<keyword evidence="1" id="KW-0812">Transmembrane</keyword>
<dbReference type="EMBL" id="AB366653">
    <property type="protein sequence ID" value="BAG41564.1"/>
    <property type="molecule type" value="Genomic_DNA"/>
</dbReference>
<dbReference type="RefSeq" id="YP_001949994.1">
    <property type="nucleotide sequence ID" value="NC_010811.2"/>
</dbReference>
<keyword evidence="3" id="KW-1185">Reference proteome</keyword>
<accession>B2ZY21</accession>
<dbReference type="KEGG" id="vg:6369730"/>
<proteinExistence type="predicted"/>
<dbReference type="GeneID" id="6369730"/>
<dbReference type="Proteomes" id="UP000001034">
    <property type="component" value="Segment"/>
</dbReference>
<protein>
    <submittedName>
        <fullName evidence="2">Uncharacterized protein</fullName>
    </submittedName>
</protein>
<evidence type="ECO:0000313" key="2">
    <source>
        <dbReference type="EMBL" id="BAG41564.1"/>
    </source>
</evidence>
<feature type="transmembrane region" description="Helical" evidence="1">
    <location>
        <begin position="20"/>
        <end position="38"/>
    </location>
</feature>
<evidence type="ECO:0000313" key="3">
    <source>
        <dbReference type="Proteomes" id="UP000001034"/>
    </source>
</evidence>
<reference evidence="2 3" key="1">
    <citation type="journal article" date="2010" name="Virology">
        <title>A jumbo phage infecting the phytopathogen Ralstonia solanacearum defines a new lineage of the Myoviridae family.</title>
        <authorList>
            <person name="Yamada T."/>
            <person name="Satoh S."/>
            <person name="Ishikawa H."/>
            <person name="Fujiwara A."/>
            <person name="Kawasaki T."/>
            <person name="Fujie M."/>
            <person name="Ogata H."/>
        </authorList>
    </citation>
    <scope>NUCLEOTIDE SEQUENCE [LARGE SCALE GENOMIC DNA]</scope>
</reference>
<evidence type="ECO:0000256" key="1">
    <source>
        <dbReference type="SAM" id="Phobius"/>
    </source>
</evidence>